<keyword evidence="2" id="KW-1185">Reference proteome</keyword>
<reference evidence="2" key="1">
    <citation type="journal article" date="2023" name="Front. Plant Sci.">
        <title>Chromosomal-level genome assembly of Melastoma candidum provides insights into trichome evolution.</title>
        <authorList>
            <person name="Zhong Y."/>
            <person name="Wu W."/>
            <person name="Sun C."/>
            <person name="Zou P."/>
            <person name="Liu Y."/>
            <person name="Dai S."/>
            <person name="Zhou R."/>
        </authorList>
    </citation>
    <scope>NUCLEOTIDE SEQUENCE [LARGE SCALE GENOMIC DNA]</scope>
</reference>
<name>A0ACB9QPW6_9MYRT</name>
<proteinExistence type="predicted"/>
<evidence type="ECO:0000313" key="1">
    <source>
        <dbReference type="EMBL" id="KAI4368698.1"/>
    </source>
</evidence>
<dbReference type="Proteomes" id="UP001057402">
    <property type="component" value="Chromosome 5"/>
</dbReference>
<protein>
    <submittedName>
        <fullName evidence="1">Uncharacterized protein</fullName>
    </submittedName>
</protein>
<sequence length="111" mass="11425">MANRPEDDSSYDRLGDDAVPAPPLHAEEVIEPSPGLVEGAEVPDGGTIPSKQDEVKEEVVEASEGLEDGGNEETSGRGGSLDHVNAALVVSVAAVAIVGALVAIAKKLRER</sequence>
<dbReference type="EMBL" id="CM042884">
    <property type="protein sequence ID" value="KAI4368698.1"/>
    <property type="molecule type" value="Genomic_DNA"/>
</dbReference>
<evidence type="ECO:0000313" key="2">
    <source>
        <dbReference type="Proteomes" id="UP001057402"/>
    </source>
</evidence>
<organism evidence="1 2">
    <name type="scientific">Melastoma candidum</name>
    <dbReference type="NCBI Taxonomy" id="119954"/>
    <lineage>
        <taxon>Eukaryota</taxon>
        <taxon>Viridiplantae</taxon>
        <taxon>Streptophyta</taxon>
        <taxon>Embryophyta</taxon>
        <taxon>Tracheophyta</taxon>
        <taxon>Spermatophyta</taxon>
        <taxon>Magnoliopsida</taxon>
        <taxon>eudicotyledons</taxon>
        <taxon>Gunneridae</taxon>
        <taxon>Pentapetalae</taxon>
        <taxon>rosids</taxon>
        <taxon>malvids</taxon>
        <taxon>Myrtales</taxon>
        <taxon>Melastomataceae</taxon>
        <taxon>Melastomatoideae</taxon>
        <taxon>Melastomateae</taxon>
        <taxon>Melastoma</taxon>
    </lineage>
</organism>
<comment type="caution">
    <text evidence="1">The sequence shown here is derived from an EMBL/GenBank/DDBJ whole genome shotgun (WGS) entry which is preliminary data.</text>
</comment>
<accession>A0ACB9QPW6</accession>
<gene>
    <name evidence="1" type="ORF">MLD38_017226</name>
</gene>